<keyword evidence="1" id="KW-0456">Lyase</keyword>
<comment type="similarity">
    <text evidence="1">Belongs to the terpene synthase family.</text>
</comment>
<dbReference type="EMBL" id="SODV01000002">
    <property type="protein sequence ID" value="TDW96903.1"/>
    <property type="molecule type" value="Genomic_DNA"/>
</dbReference>
<dbReference type="OrthoDB" id="2989600at2"/>
<protein>
    <recommendedName>
        <fullName evidence="1">Terpene synthase</fullName>
        <ecNumber evidence="1">4.2.3.-</ecNumber>
    </recommendedName>
</protein>
<dbReference type="SFLD" id="SFLDG01020">
    <property type="entry name" value="Terpene_Cyclase_Like_2"/>
    <property type="match status" value="1"/>
</dbReference>
<evidence type="ECO:0000256" key="1">
    <source>
        <dbReference type="RuleBase" id="RU366034"/>
    </source>
</evidence>
<dbReference type="PANTHER" id="PTHR35201">
    <property type="entry name" value="TERPENE SYNTHASE"/>
    <property type="match status" value="1"/>
</dbReference>
<dbReference type="PANTHER" id="PTHR35201:SF4">
    <property type="entry name" value="BETA-PINACENE SYNTHASE-RELATED"/>
    <property type="match status" value="1"/>
</dbReference>
<comment type="cofactor">
    <cofactor evidence="1">
        <name>Mg(2+)</name>
        <dbReference type="ChEBI" id="CHEBI:18420"/>
    </cofactor>
</comment>
<dbReference type="InterPro" id="IPR034686">
    <property type="entry name" value="Terpene_cyclase-like_2"/>
</dbReference>
<dbReference type="AlphaFoldDB" id="A0A4R8DGV2"/>
<evidence type="ECO:0000313" key="2">
    <source>
        <dbReference type="EMBL" id="TDW96903.1"/>
    </source>
</evidence>
<name>A0A4R8DGV2_9BACT</name>
<dbReference type="RefSeq" id="WP_133998171.1">
    <property type="nucleotide sequence ID" value="NZ_SODV01000002.1"/>
</dbReference>
<accession>A0A4R8DGV2</accession>
<comment type="caution">
    <text evidence="2">The sequence shown here is derived from an EMBL/GenBank/DDBJ whole genome shotgun (WGS) entry which is preliminary data.</text>
</comment>
<dbReference type="SUPFAM" id="SSF48576">
    <property type="entry name" value="Terpenoid synthases"/>
    <property type="match status" value="1"/>
</dbReference>
<organism evidence="2 3">
    <name type="scientific">Dinghuibacter silviterrae</name>
    <dbReference type="NCBI Taxonomy" id="1539049"/>
    <lineage>
        <taxon>Bacteria</taxon>
        <taxon>Pseudomonadati</taxon>
        <taxon>Bacteroidota</taxon>
        <taxon>Chitinophagia</taxon>
        <taxon>Chitinophagales</taxon>
        <taxon>Chitinophagaceae</taxon>
        <taxon>Dinghuibacter</taxon>
    </lineage>
</organism>
<sequence length="328" mass="37927">MRQFLIPHLHCPFPVAVHPQVDEIESHTNQWVLDFGLIEDSETQENFKASKFGHFIGRSFPKAEFTTVAAWSDLNALLFIVDDQIDGGGLIKNEAEFFSYTKAFFEVLDMNRTCTLREDRPTLAALSDFWLRIRKLTNARWQQKFIKGCKDMFDGGYWQFQHLLMRKKPSLDEYFQQRQYFGAAHLSTDALEGIAGIDVPQFILDEPIIQRLTELCRNAICFSNDLFSLAKEIEEKNNGGEFNLVFILKEKYNLTLSEAIQLAADIHDDTVNEFLELSGGIFKYGDRFNIILKEYVDALGILMRGNIEWSTKDTARYPHTYTFEKISV</sequence>
<dbReference type="Proteomes" id="UP000294498">
    <property type="component" value="Unassembled WGS sequence"/>
</dbReference>
<keyword evidence="1" id="KW-0479">Metal-binding</keyword>
<dbReference type="Pfam" id="PF19086">
    <property type="entry name" value="Terpene_syn_C_2"/>
    <property type="match status" value="1"/>
</dbReference>
<dbReference type="SFLD" id="SFLDS00005">
    <property type="entry name" value="Isoprenoid_Synthase_Type_I"/>
    <property type="match status" value="1"/>
</dbReference>
<dbReference type="GO" id="GO:0046872">
    <property type="term" value="F:metal ion binding"/>
    <property type="evidence" value="ECO:0007669"/>
    <property type="project" value="UniProtKB-KW"/>
</dbReference>
<proteinExistence type="inferred from homology"/>
<dbReference type="Gene3D" id="1.10.600.10">
    <property type="entry name" value="Farnesyl Diphosphate Synthase"/>
    <property type="match status" value="1"/>
</dbReference>
<keyword evidence="1" id="KW-0460">Magnesium</keyword>
<dbReference type="InterPro" id="IPR008949">
    <property type="entry name" value="Isoprenoid_synthase_dom_sf"/>
</dbReference>
<reference evidence="2 3" key="1">
    <citation type="submission" date="2019-03" db="EMBL/GenBank/DDBJ databases">
        <title>Genomic Encyclopedia of Type Strains, Phase IV (KMG-IV): sequencing the most valuable type-strain genomes for metagenomic binning, comparative biology and taxonomic classification.</title>
        <authorList>
            <person name="Goeker M."/>
        </authorList>
    </citation>
    <scope>NUCLEOTIDE SEQUENCE [LARGE SCALE GENOMIC DNA]</scope>
    <source>
        <strain evidence="2 3">DSM 100059</strain>
    </source>
</reference>
<keyword evidence="3" id="KW-1185">Reference proteome</keyword>
<dbReference type="GO" id="GO:0010333">
    <property type="term" value="F:terpene synthase activity"/>
    <property type="evidence" value="ECO:0007669"/>
    <property type="project" value="InterPro"/>
</dbReference>
<evidence type="ECO:0000313" key="3">
    <source>
        <dbReference type="Proteomes" id="UP000294498"/>
    </source>
</evidence>
<dbReference type="EC" id="4.2.3.-" evidence="1"/>
<gene>
    <name evidence="2" type="ORF">EDB95_4739</name>
</gene>